<name>A0ABQ5QSP8_9ACTN</name>
<dbReference type="Proteomes" id="UP001144280">
    <property type="component" value="Unassembled WGS sequence"/>
</dbReference>
<gene>
    <name evidence="1" type="ORF">Pa4123_27090</name>
</gene>
<sequence>MTMAQPRIRYEDGRPYTVPETLEELTGPTSGVVELLWPADTRSKRCARCGGCRRARSSLTG</sequence>
<keyword evidence="2" id="KW-1185">Reference proteome</keyword>
<evidence type="ECO:0000313" key="1">
    <source>
        <dbReference type="EMBL" id="GLH97434.1"/>
    </source>
</evidence>
<accession>A0ABQ5QSP8</accession>
<evidence type="ECO:0000313" key="2">
    <source>
        <dbReference type="Proteomes" id="UP001144280"/>
    </source>
</evidence>
<proteinExistence type="predicted"/>
<dbReference type="EMBL" id="BSDI01000010">
    <property type="protein sequence ID" value="GLH97434.1"/>
    <property type="molecule type" value="Genomic_DNA"/>
</dbReference>
<organism evidence="1 2">
    <name type="scientific">Phytohabitans aurantiacus</name>
    <dbReference type="NCBI Taxonomy" id="3016789"/>
    <lineage>
        <taxon>Bacteria</taxon>
        <taxon>Bacillati</taxon>
        <taxon>Actinomycetota</taxon>
        <taxon>Actinomycetes</taxon>
        <taxon>Micromonosporales</taxon>
        <taxon>Micromonosporaceae</taxon>
    </lineage>
</organism>
<protein>
    <submittedName>
        <fullName evidence="1">Uncharacterized protein</fullName>
    </submittedName>
</protein>
<reference evidence="1" key="1">
    <citation type="submission" date="2022-12" db="EMBL/GenBank/DDBJ databases">
        <title>New Phytohabitans aurantiacus sp. RD004123 nov., an actinomycete isolated from soil.</title>
        <authorList>
            <person name="Triningsih D.W."/>
            <person name="Harunari E."/>
            <person name="Igarashi Y."/>
        </authorList>
    </citation>
    <scope>NUCLEOTIDE SEQUENCE</scope>
    <source>
        <strain evidence="1">RD004123</strain>
    </source>
</reference>
<comment type="caution">
    <text evidence="1">The sequence shown here is derived from an EMBL/GenBank/DDBJ whole genome shotgun (WGS) entry which is preliminary data.</text>
</comment>